<evidence type="ECO:0000313" key="4">
    <source>
        <dbReference type="Ensembl" id="ENSMSIP00000027261.1"/>
    </source>
</evidence>
<organism evidence="4 5">
    <name type="scientific">Mus spicilegus</name>
    <name type="common">Mound-building mouse</name>
    <dbReference type="NCBI Taxonomy" id="10103"/>
    <lineage>
        <taxon>Eukaryota</taxon>
        <taxon>Metazoa</taxon>
        <taxon>Chordata</taxon>
        <taxon>Craniata</taxon>
        <taxon>Vertebrata</taxon>
        <taxon>Euteleostomi</taxon>
        <taxon>Mammalia</taxon>
        <taxon>Eutheria</taxon>
        <taxon>Euarchontoglires</taxon>
        <taxon>Glires</taxon>
        <taxon>Rodentia</taxon>
        <taxon>Myomorpha</taxon>
        <taxon>Muroidea</taxon>
        <taxon>Muridae</taxon>
        <taxon>Murinae</taxon>
        <taxon>Mus</taxon>
        <taxon>Mus</taxon>
    </lineage>
</organism>
<dbReference type="Proteomes" id="UP000694415">
    <property type="component" value="Unplaced"/>
</dbReference>
<dbReference type="AlphaFoldDB" id="A0A8C6HVK5"/>
<keyword evidence="5" id="KW-1185">Reference proteome</keyword>
<dbReference type="Pfam" id="PF00025">
    <property type="entry name" value="Arf"/>
    <property type="match status" value="1"/>
</dbReference>
<evidence type="ECO:0000256" key="2">
    <source>
        <dbReference type="ARBA" id="ARBA00023134"/>
    </source>
</evidence>
<protein>
    <submittedName>
        <fullName evidence="4">Uncharacterized protein</fullName>
    </submittedName>
</protein>
<dbReference type="Gene3D" id="3.40.50.300">
    <property type="entry name" value="P-loop containing nucleotide triphosphate hydrolases"/>
    <property type="match status" value="1"/>
</dbReference>
<evidence type="ECO:0000313" key="5">
    <source>
        <dbReference type="Proteomes" id="UP000694415"/>
    </source>
</evidence>
<name>A0A8C6HVK5_MUSSI</name>
<reference evidence="4" key="1">
    <citation type="submission" date="2025-08" db="UniProtKB">
        <authorList>
            <consortium name="Ensembl"/>
        </authorList>
    </citation>
    <scope>IDENTIFICATION</scope>
</reference>
<dbReference type="GeneTree" id="ENSGT00950000183080"/>
<dbReference type="InterPro" id="IPR027417">
    <property type="entry name" value="P-loop_NTPase"/>
</dbReference>
<dbReference type="GO" id="GO:0046872">
    <property type="term" value="F:metal ion binding"/>
    <property type="evidence" value="ECO:0007669"/>
    <property type="project" value="UniProtKB-KW"/>
</dbReference>
<dbReference type="Ensembl" id="ENSMSIT00000034370.1">
    <property type="protein sequence ID" value="ENSMSIP00000027261.1"/>
    <property type="gene ID" value="ENSMSIG00000023023.1"/>
</dbReference>
<dbReference type="GO" id="GO:0003924">
    <property type="term" value="F:GTPase activity"/>
    <property type="evidence" value="ECO:0007669"/>
    <property type="project" value="InterPro"/>
</dbReference>
<sequence>MGNVFEKLFESLFGKKEMRILMVDLDAARTMMTLYKLKLGESVTTIPTIGFHKYPLNRHQKVWQFSN</sequence>
<keyword evidence="3" id="KW-0460">Magnesium</keyword>
<dbReference type="InterPro" id="IPR006689">
    <property type="entry name" value="Small_GTPase_ARF/SAR"/>
</dbReference>
<dbReference type="GO" id="GO:0005525">
    <property type="term" value="F:GTP binding"/>
    <property type="evidence" value="ECO:0007669"/>
    <property type="project" value="UniProtKB-KW"/>
</dbReference>
<accession>A0A8C6HVK5</accession>
<evidence type="ECO:0000256" key="3">
    <source>
        <dbReference type="PIRSR" id="PIRSR606689-2"/>
    </source>
</evidence>
<reference evidence="4" key="2">
    <citation type="submission" date="2025-09" db="UniProtKB">
        <authorList>
            <consortium name="Ensembl"/>
        </authorList>
    </citation>
    <scope>IDENTIFICATION</scope>
</reference>
<feature type="binding site" evidence="3">
    <location>
        <position position="48"/>
    </location>
    <ligand>
        <name>Mg(2+)</name>
        <dbReference type="ChEBI" id="CHEBI:18420"/>
    </ligand>
</feature>
<proteinExistence type="predicted"/>
<keyword evidence="1" id="KW-0547">Nucleotide-binding</keyword>
<keyword evidence="3" id="KW-0479">Metal-binding</keyword>
<dbReference type="PANTHER" id="PTHR11711">
    <property type="entry name" value="ADP RIBOSYLATION FACTOR-RELATED"/>
    <property type="match status" value="1"/>
</dbReference>
<keyword evidence="2" id="KW-0342">GTP-binding</keyword>
<dbReference type="InterPro" id="IPR024156">
    <property type="entry name" value="Small_GTPase_ARF"/>
</dbReference>
<evidence type="ECO:0000256" key="1">
    <source>
        <dbReference type="ARBA" id="ARBA00022741"/>
    </source>
</evidence>